<protein>
    <recommendedName>
        <fullName evidence="4">Major facilitator superfamily (MFS) profile domain-containing protein</fullName>
    </recommendedName>
</protein>
<feature type="transmembrane region" description="Helical" evidence="3">
    <location>
        <begin position="607"/>
        <end position="630"/>
    </location>
</feature>
<dbReference type="InterPro" id="IPR011701">
    <property type="entry name" value="MFS"/>
</dbReference>
<accession>A0AAE0T7K9</accession>
<dbReference type="PROSITE" id="PS50850">
    <property type="entry name" value="MFS"/>
    <property type="match status" value="2"/>
</dbReference>
<feature type="transmembrane region" description="Helical" evidence="3">
    <location>
        <begin position="480"/>
        <end position="499"/>
    </location>
</feature>
<feature type="transmembrane region" description="Helical" evidence="3">
    <location>
        <begin position="67"/>
        <end position="91"/>
    </location>
</feature>
<keyword evidence="3" id="KW-0472">Membrane</keyword>
<feature type="transmembrane region" description="Helical" evidence="3">
    <location>
        <begin position="735"/>
        <end position="755"/>
    </location>
</feature>
<dbReference type="Proteomes" id="UP001195483">
    <property type="component" value="Unassembled WGS sequence"/>
</dbReference>
<evidence type="ECO:0000313" key="5">
    <source>
        <dbReference type="EMBL" id="KAK3604658.1"/>
    </source>
</evidence>
<keyword evidence="3" id="KW-1133">Transmembrane helix</keyword>
<dbReference type="CDD" id="cd17352">
    <property type="entry name" value="MFS_MCT_SLC16"/>
    <property type="match status" value="1"/>
</dbReference>
<comment type="caution">
    <text evidence="5">The sequence shown here is derived from an EMBL/GenBank/DDBJ whole genome shotgun (WGS) entry which is preliminary data.</text>
</comment>
<dbReference type="EMBL" id="JAEAOA010000493">
    <property type="protein sequence ID" value="KAK3604658.1"/>
    <property type="molecule type" value="Genomic_DNA"/>
</dbReference>
<evidence type="ECO:0000313" key="6">
    <source>
        <dbReference type="Proteomes" id="UP001195483"/>
    </source>
</evidence>
<dbReference type="GO" id="GO:0008028">
    <property type="term" value="F:monocarboxylic acid transmembrane transporter activity"/>
    <property type="evidence" value="ECO:0007669"/>
    <property type="project" value="TreeGrafter"/>
</dbReference>
<dbReference type="Gene3D" id="1.20.1250.20">
    <property type="entry name" value="MFS general substrate transporter like domains"/>
    <property type="match status" value="4"/>
</dbReference>
<dbReference type="Pfam" id="PF07690">
    <property type="entry name" value="MFS_1"/>
    <property type="match status" value="4"/>
</dbReference>
<feature type="transmembrane region" description="Helical" evidence="3">
    <location>
        <begin position="761"/>
        <end position="785"/>
    </location>
</feature>
<feature type="transmembrane region" description="Helical" evidence="3">
    <location>
        <begin position="1136"/>
        <end position="1155"/>
    </location>
</feature>
<feature type="transmembrane region" description="Helical" evidence="3">
    <location>
        <begin position="1228"/>
        <end position="1250"/>
    </location>
</feature>
<evidence type="ECO:0000256" key="2">
    <source>
        <dbReference type="SAM" id="MobiDB-lite"/>
    </source>
</evidence>
<dbReference type="InterPro" id="IPR050327">
    <property type="entry name" value="Proton-linked_MCT"/>
</dbReference>
<feature type="compositionally biased region" description="Basic and acidic residues" evidence="2">
    <location>
        <begin position="916"/>
        <end position="942"/>
    </location>
</feature>
<dbReference type="PANTHER" id="PTHR11360">
    <property type="entry name" value="MONOCARBOXYLATE TRANSPORTER"/>
    <property type="match status" value="1"/>
</dbReference>
<organism evidence="5 6">
    <name type="scientific">Potamilus streckersoni</name>
    <dbReference type="NCBI Taxonomy" id="2493646"/>
    <lineage>
        <taxon>Eukaryota</taxon>
        <taxon>Metazoa</taxon>
        <taxon>Spiralia</taxon>
        <taxon>Lophotrochozoa</taxon>
        <taxon>Mollusca</taxon>
        <taxon>Bivalvia</taxon>
        <taxon>Autobranchia</taxon>
        <taxon>Heteroconchia</taxon>
        <taxon>Palaeoheterodonta</taxon>
        <taxon>Unionida</taxon>
        <taxon>Unionoidea</taxon>
        <taxon>Unionidae</taxon>
        <taxon>Ambleminae</taxon>
        <taxon>Lampsilini</taxon>
        <taxon>Potamilus</taxon>
    </lineage>
</organism>
<dbReference type="InterPro" id="IPR036259">
    <property type="entry name" value="MFS_trans_sf"/>
</dbReference>
<dbReference type="GO" id="GO:0016020">
    <property type="term" value="C:membrane"/>
    <property type="evidence" value="ECO:0007669"/>
    <property type="project" value="UniProtKB-SubCell"/>
</dbReference>
<reference evidence="5" key="2">
    <citation type="journal article" date="2021" name="Genome Biol. Evol.">
        <title>Developing a high-quality reference genome for a parasitic bivalve with doubly uniparental inheritance (Bivalvia: Unionida).</title>
        <authorList>
            <person name="Smith C.H."/>
        </authorList>
    </citation>
    <scope>NUCLEOTIDE SEQUENCE</scope>
    <source>
        <strain evidence="5">CHS0354</strain>
        <tissue evidence="5">Mantle</tissue>
    </source>
</reference>
<evidence type="ECO:0000256" key="3">
    <source>
        <dbReference type="SAM" id="Phobius"/>
    </source>
</evidence>
<dbReference type="InterPro" id="IPR020846">
    <property type="entry name" value="MFS_dom"/>
</dbReference>
<evidence type="ECO:0000256" key="1">
    <source>
        <dbReference type="ARBA" id="ARBA00004141"/>
    </source>
</evidence>
<feature type="transmembrane region" description="Helical" evidence="3">
    <location>
        <begin position="415"/>
        <end position="437"/>
    </location>
</feature>
<reference evidence="5" key="1">
    <citation type="journal article" date="2021" name="Genome Biol. Evol.">
        <title>A High-Quality Reference Genome for a Parasitic Bivalve with Doubly Uniparental Inheritance (Bivalvia: Unionida).</title>
        <authorList>
            <person name="Smith C.H."/>
        </authorList>
    </citation>
    <scope>NUCLEOTIDE SEQUENCE</scope>
    <source>
        <strain evidence="5">CHS0354</strain>
    </source>
</reference>
<feature type="domain" description="Major facilitator superfamily (MFS) profile" evidence="4">
    <location>
        <begin position="414"/>
        <end position="790"/>
    </location>
</feature>
<gene>
    <name evidence="5" type="ORF">CHS0354_007201</name>
</gene>
<feature type="transmembrane region" description="Helical" evidence="3">
    <location>
        <begin position="1192"/>
        <end position="1216"/>
    </location>
</feature>
<feature type="region of interest" description="Disordered" evidence="2">
    <location>
        <begin position="879"/>
        <end position="989"/>
    </location>
</feature>
<proteinExistence type="predicted"/>
<sequence>MLLNHILKIFEKTDWNSLGYGMIYLPSVVMLNQYFEKRRSFAVGIAVSGAGIGTFAFSPLIKSLIDIYSWKGTMLILSGVTLNCVVCVALYRPLTKVRKNMNPRSLSGKSSKSDSITVDTEKLTPDSKCIGIASIAFPERRIVPELHFNETSIGLTVDNVDKVYTISSGNYNTFSGQDYHLTCPKIEGTPVDVLDRYSETILVDDLKKSNNTSLSSCNMPAARQAVPLESVANQQDVKNKEINKGFNQLTLNSNNSQEDIYIPGTAAILQPITVLPDVTRDKSNRNHSNQNRTSLYCNSSKPYVNAMDQDNPHFMDDNSHQALPLQLLKSNQTFGGEKQSNDDELEPRSKSLVSQVLGENRANEVTSVSPLDNAESHSKNYEEPLVLCRCLTLSAKHAEELRSVFHVSIIKNKKFVIFSVSHMFYAFGYYIPYVYLPVYAESIGIDTDLTAWIISALGIASTVSRVISGFLSDLPNVNRLFLYSAALVICGVASSLVPLCDSFPLLMAYACVLGAFSGVTLTLISVLLVDLVGIDLLSEAFGIIGLVEGVTSLVGPPIAGWLFDQTRRYTITFIMTGIAIACHKPNRDQVSSVMARRSTSTLPPDGGWGWMIVFGTFMVHFILDGIFYSFGILFAEFVDYFHGSKSETSLVVSLAMGIPFLIGPFASILTNIFGSRKVMIGGTLVLASGFILTIFTPNLYFMYFSLGILAGFGYGMIFLPAIVLVNQYFEKRRSFAVGIAASGTGIGTFAFSPLIKTLIDIYSWKGTMLILSGVFLNCAVFGALFRPLTNLRKNKNHTAFSGKSSKGSSVIIDPEKQTPDIASKGNAFITFPKKKRVSVQHSDETTNDITLDDLDKVDTISLNSYNTFFGQDHHLVCPKKTQTPGDRSDELSDAIPMEGLDNTSLNNCNMSSVRQDGAKQIDTKKKEIDRSTKKCVHDSNHSDDEDVDSPGAAVMSQQKRFLPDETRDQSNRNNSNQSGQSIDKRSSQSCVNSIARDNLHSVNQDNCHLEAAHKLLNMNQTSNAAEECEGDELEPQAKESFSQLLDEDKTVNTTVSPLDKSESDSNNQDEPLVLCRCLTLSPQNAKELRSAFQISLMKDSGFLIFLISYMLYGLGYYVPYVYLPVYAESVGIDIDLAAWTISAAGIANTIGRVIFGFLSDLPCVNRLYLYSAAVVICGVASTLIPLCDSFPLLMAYACIFGAFSGVTITLTSVVLVDLVGIDLLSEAFGISNMVAGVTSLSGPPLAGWLFDETESYTISFIMTGIAIAVSGLILFIIPCIQKRRRQRKE</sequence>
<feature type="compositionally biased region" description="Polar residues" evidence="2">
    <location>
        <begin position="901"/>
        <end position="914"/>
    </location>
</feature>
<feature type="transmembrane region" description="Helical" evidence="3">
    <location>
        <begin position="505"/>
        <end position="529"/>
    </location>
</feature>
<feature type="transmembrane region" description="Helical" evidence="3">
    <location>
        <begin position="650"/>
        <end position="671"/>
    </location>
</feature>
<name>A0AAE0T7K9_9BIVA</name>
<feature type="transmembrane region" description="Helical" evidence="3">
    <location>
        <begin position="1167"/>
        <end position="1186"/>
    </location>
</feature>
<keyword evidence="6" id="KW-1185">Reference proteome</keyword>
<feature type="compositionally biased region" description="Low complexity" evidence="2">
    <location>
        <begin position="971"/>
        <end position="981"/>
    </location>
</feature>
<dbReference type="PANTHER" id="PTHR11360:SF284">
    <property type="entry name" value="EG:103B4.3 PROTEIN-RELATED"/>
    <property type="match status" value="1"/>
</dbReference>
<feature type="transmembrane region" description="Helical" evidence="3">
    <location>
        <begin position="678"/>
        <end position="695"/>
    </location>
</feature>
<dbReference type="SUPFAM" id="SSF103473">
    <property type="entry name" value="MFS general substrate transporter"/>
    <property type="match status" value="2"/>
</dbReference>
<reference evidence="5" key="3">
    <citation type="submission" date="2023-05" db="EMBL/GenBank/DDBJ databases">
        <authorList>
            <person name="Smith C.H."/>
        </authorList>
    </citation>
    <scope>NUCLEOTIDE SEQUENCE</scope>
    <source>
        <strain evidence="5">CHS0354</strain>
        <tissue evidence="5">Mantle</tissue>
    </source>
</reference>
<feature type="transmembrane region" description="Helical" evidence="3">
    <location>
        <begin position="42"/>
        <end position="61"/>
    </location>
</feature>
<feature type="transmembrane region" description="Helical" evidence="3">
    <location>
        <begin position="1102"/>
        <end position="1124"/>
    </location>
</feature>
<evidence type="ECO:0000259" key="4">
    <source>
        <dbReference type="PROSITE" id="PS50850"/>
    </source>
</evidence>
<comment type="subcellular location">
    <subcellularLocation>
        <location evidence="1">Membrane</location>
        <topology evidence="1">Multi-pass membrane protein</topology>
    </subcellularLocation>
</comment>
<feature type="domain" description="Major facilitator superfamily (MFS) profile" evidence="4">
    <location>
        <begin position="1101"/>
        <end position="1289"/>
    </location>
</feature>
<feature type="transmembrane region" description="Helical" evidence="3">
    <location>
        <begin position="701"/>
        <end position="723"/>
    </location>
</feature>
<keyword evidence="3" id="KW-0812">Transmembrane</keyword>
<feature type="transmembrane region" description="Helical" evidence="3">
    <location>
        <begin position="1256"/>
        <end position="1280"/>
    </location>
</feature>
<feature type="compositionally biased region" description="Basic and acidic residues" evidence="2">
    <location>
        <begin position="961"/>
        <end position="970"/>
    </location>
</feature>
<feature type="transmembrane region" description="Helical" evidence="3">
    <location>
        <begin position="541"/>
        <end position="563"/>
    </location>
</feature>